<keyword evidence="2" id="KW-1185">Reference proteome</keyword>
<reference evidence="1" key="1">
    <citation type="submission" date="2022-09" db="EMBL/GenBank/DDBJ databases">
        <title>Diverse halophilic archaea isolated from saline environments.</title>
        <authorList>
            <person name="Cui H.-L."/>
        </authorList>
    </citation>
    <scope>NUCLEOTIDE SEQUENCE</scope>
    <source>
        <strain evidence="1">ZS-35-S2</strain>
    </source>
</reference>
<name>A0A9E7U5Z7_9EURY</name>
<evidence type="ECO:0000313" key="2">
    <source>
        <dbReference type="Proteomes" id="UP001057580"/>
    </source>
</evidence>
<protein>
    <submittedName>
        <fullName evidence="1">Uncharacterized protein</fullName>
    </submittedName>
</protein>
<accession>A0A9E7U5Z7</accession>
<dbReference type="InterPro" id="IPR055948">
    <property type="entry name" value="DUF7526"/>
</dbReference>
<sequence>MAETLRGEVVHVVDPAELDEYELDAELRTLAESRYVLVCRKGGSPSWFERVTSFLTRRPIEAITLVSDDAAAEGSEVTATVRETDIGGVYEATALETVGN</sequence>
<dbReference type="RefSeq" id="WP_260595070.1">
    <property type="nucleotide sequence ID" value="NZ_CP104003.1"/>
</dbReference>
<dbReference type="Pfam" id="PF24370">
    <property type="entry name" value="DUF7526"/>
    <property type="match status" value="1"/>
</dbReference>
<proteinExistence type="predicted"/>
<dbReference type="AlphaFoldDB" id="A0A9E7U5Z7"/>
<dbReference type="GeneID" id="74942075"/>
<dbReference type="KEGG" id="ssai:N0B31_06595"/>
<evidence type="ECO:0000313" key="1">
    <source>
        <dbReference type="EMBL" id="UWM55950.1"/>
    </source>
</evidence>
<dbReference type="EMBL" id="CP104003">
    <property type="protein sequence ID" value="UWM55950.1"/>
    <property type="molecule type" value="Genomic_DNA"/>
</dbReference>
<gene>
    <name evidence="1" type="ORF">N0B31_06595</name>
</gene>
<organism evidence="1 2">
    <name type="scientific">Salinirubellus salinus</name>
    <dbReference type="NCBI Taxonomy" id="1364945"/>
    <lineage>
        <taxon>Archaea</taxon>
        <taxon>Methanobacteriati</taxon>
        <taxon>Methanobacteriota</taxon>
        <taxon>Stenosarchaea group</taxon>
        <taxon>Halobacteria</taxon>
        <taxon>Halobacteriales</taxon>
        <taxon>Natronomonadaceae</taxon>
        <taxon>Salinirubellus</taxon>
    </lineage>
</organism>
<dbReference type="Proteomes" id="UP001057580">
    <property type="component" value="Chromosome"/>
</dbReference>